<sequence>MKISVIIPCFNNADHIEETLSSVQNQTFPDWECMIVDDGSTDNSKAIINSFCQSDGRFRYLERPADLLKGANSCRNYGVKECSGTHIIFLDADDLLSTDCLEIRNSAKRDEDLLVFSTAHFTESIKEATPFISGLNLNLSPINYRDMFLGYWIPWHISSGLWERSFFEKIGGFDISQQRFQDVELHARALSTPILKFKIDFSHGYSSYYRKSSFHTKIGLEKRRFILDQGFLYAKKLKSLLKPQDFIKSEGLFIYLLFRFEEVFTPADVKEVKRLFQTDAEENGKSYLKGDLAVMVTIFDKVLSVPNRFRKYLSYIIYRKFRFTQSKRLNS</sequence>
<keyword evidence="2" id="KW-0808">Transferase</keyword>
<keyword evidence="3" id="KW-1185">Reference proteome</keyword>
<dbReference type="OrthoDB" id="6307329at2"/>
<comment type="caution">
    <text evidence="2">The sequence shown here is derived from an EMBL/GenBank/DDBJ whole genome shotgun (WGS) entry which is preliminary data.</text>
</comment>
<evidence type="ECO:0000313" key="2">
    <source>
        <dbReference type="EMBL" id="RAI89508.1"/>
    </source>
</evidence>
<dbReference type="AlphaFoldDB" id="A0A327PB88"/>
<dbReference type="Pfam" id="PF00535">
    <property type="entry name" value="Glycos_transf_2"/>
    <property type="match status" value="1"/>
</dbReference>
<protein>
    <submittedName>
        <fullName evidence="2">Glycosyltransferase involved in cell wall biosynthesis</fullName>
    </submittedName>
</protein>
<gene>
    <name evidence="2" type="ORF">LV83_02550</name>
</gene>
<proteinExistence type="predicted"/>
<organism evidence="2 3">
    <name type="scientific">Algoriphagus yeomjeoni</name>
    <dbReference type="NCBI Taxonomy" id="291403"/>
    <lineage>
        <taxon>Bacteria</taxon>
        <taxon>Pseudomonadati</taxon>
        <taxon>Bacteroidota</taxon>
        <taxon>Cytophagia</taxon>
        <taxon>Cytophagales</taxon>
        <taxon>Cyclobacteriaceae</taxon>
        <taxon>Algoriphagus</taxon>
    </lineage>
</organism>
<dbReference type="SUPFAM" id="SSF53448">
    <property type="entry name" value="Nucleotide-diphospho-sugar transferases"/>
    <property type="match status" value="1"/>
</dbReference>
<dbReference type="Proteomes" id="UP000249610">
    <property type="component" value="Unassembled WGS sequence"/>
</dbReference>
<dbReference type="InterPro" id="IPR001173">
    <property type="entry name" value="Glyco_trans_2-like"/>
</dbReference>
<dbReference type="PANTHER" id="PTHR22916">
    <property type="entry name" value="GLYCOSYLTRANSFERASE"/>
    <property type="match status" value="1"/>
</dbReference>
<accession>A0A327PB88</accession>
<dbReference type="RefSeq" id="WP_158530568.1">
    <property type="nucleotide sequence ID" value="NZ_QLLK01000006.1"/>
</dbReference>
<reference evidence="2 3" key="1">
    <citation type="submission" date="2018-06" db="EMBL/GenBank/DDBJ databases">
        <title>Genomic Encyclopedia of Archaeal and Bacterial Type Strains, Phase II (KMG-II): from individual species to whole genera.</title>
        <authorList>
            <person name="Goeker M."/>
        </authorList>
    </citation>
    <scope>NUCLEOTIDE SEQUENCE [LARGE SCALE GENOMIC DNA]</scope>
    <source>
        <strain evidence="2 3">DSM 23446</strain>
    </source>
</reference>
<evidence type="ECO:0000259" key="1">
    <source>
        <dbReference type="Pfam" id="PF00535"/>
    </source>
</evidence>
<evidence type="ECO:0000313" key="3">
    <source>
        <dbReference type="Proteomes" id="UP000249610"/>
    </source>
</evidence>
<name>A0A327PB88_9BACT</name>
<dbReference type="GO" id="GO:0016758">
    <property type="term" value="F:hexosyltransferase activity"/>
    <property type="evidence" value="ECO:0007669"/>
    <property type="project" value="UniProtKB-ARBA"/>
</dbReference>
<dbReference type="Gene3D" id="3.90.550.10">
    <property type="entry name" value="Spore Coat Polysaccharide Biosynthesis Protein SpsA, Chain A"/>
    <property type="match status" value="1"/>
</dbReference>
<dbReference type="EMBL" id="QLLK01000006">
    <property type="protein sequence ID" value="RAI89508.1"/>
    <property type="molecule type" value="Genomic_DNA"/>
</dbReference>
<dbReference type="InterPro" id="IPR029044">
    <property type="entry name" value="Nucleotide-diphossugar_trans"/>
</dbReference>
<feature type="domain" description="Glycosyltransferase 2-like" evidence="1">
    <location>
        <begin position="4"/>
        <end position="103"/>
    </location>
</feature>